<gene>
    <name evidence="3" type="ORF">HGI39_24990</name>
</gene>
<sequence length="358" mass="41578">MAVVKAINSKSSVSNIINYVADKNKTSEELMYGKDCSSNSDQAIQDMKMTKEIYNKEDGRQYKHFVQSFNPKDNITPQKAHDIGKEWAEKNFKGYEVFMATHTDKDHMHNHFIVNTVNFETGEKYRQSRADLEHYKEISNRICEREGLTPTEPNKNALTSFDNKKYKALEKGAEGNYKSYMLDLWKNVNSSMKQATNREQFIESMKQKGYEVNWSDTRKHITFTTPEGKKVRNSNLSKTFKNEKFTKEGLENEFRRNGEKLREQFRGAQNAPNVDWGAVERSAGSKEDRLSKQSSDGITGEIQRKIREVEERTNRAIGKHDNSSKEFEGKQSDVKRENGRTIEELNRVAKSKDFYPDR</sequence>
<proteinExistence type="predicted"/>
<feature type="domain" description="MobA/VirD2-like nuclease" evidence="2">
    <location>
        <begin position="19"/>
        <end position="148"/>
    </location>
</feature>
<evidence type="ECO:0000256" key="1">
    <source>
        <dbReference type="SAM" id="MobiDB-lite"/>
    </source>
</evidence>
<name>A0AAW3WG33_CLOBE</name>
<evidence type="ECO:0000313" key="4">
    <source>
        <dbReference type="Proteomes" id="UP001194098"/>
    </source>
</evidence>
<comment type="caution">
    <text evidence="3">The sequence shown here is derived from an EMBL/GenBank/DDBJ whole genome shotgun (WGS) entry which is preliminary data.</text>
</comment>
<dbReference type="InterPro" id="IPR005094">
    <property type="entry name" value="Endonuclease_MobA/VirD2"/>
</dbReference>
<reference evidence="3" key="1">
    <citation type="submission" date="2020-04" db="EMBL/GenBank/DDBJ databases">
        <authorList>
            <person name="Brown S."/>
        </authorList>
    </citation>
    <scope>NUCLEOTIDE SEQUENCE</scope>
    <source>
        <strain evidence="3">DJ015</strain>
    </source>
</reference>
<reference evidence="3" key="2">
    <citation type="journal article" date="2022" name="Nat. Biotechnol.">
        <title>Carbon-negative production of acetone and isopropanol by gas fermentation at industrial pilot scale.</title>
        <authorList>
            <person name="Liew F.E."/>
            <person name="Nogle R."/>
            <person name="Abdalla T."/>
            <person name="Rasor B.J."/>
            <person name="Canter C."/>
            <person name="Jensen R.O."/>
            <person name="Wang L."/>
            <person name="Strutz J."/>
            <person name="Chirania P."/>
            <person name="De Tissera S."/>
            <person name="Mueller A.P."/>
            <person name="Ruan Z."/>
            <person name="Gao A."/>
            <person name="Tran L."/>
            <person name="Engle N.L."/>
            <person name="Bromley J.C."/>
            <person name="Daniell J."/>
            <person name="Conrado R."/>
            <person name="Tschaplinski T.J."/>
            <person name="Giannone R.J."/>
            <person name="Hettich R.L."/>
            <person name="Karim A.S."/>
            <person name="Simpson S.D."/>
            <person name="Brown S.D."/>
            <person name="Leang C."/>
            <person name="Jewett M.C."/>
            <person name="Kopke M."/>
        </authorList>
    </citation>
    <scope>NUCLEOTIDE SEQUENCE</scope>
    <source>
        <strain evidence="3">DJ015</strain>
    </source>
</reference>
<evidence type="ECO:0000313" key="3">
    <source>
        <dbReference type="EMBL" id="MBC2477879.1"/>
    </source>
</evidence>
<protein>
    <submittedName>
        <fullName evidence="3">Relaxase/mobilization nuclease domain-containing protein</fullName>
    </submittedName>
</protein>
<feature type="region of interest" description="Disordered" evidence="1">
    <location>
        <begin position="311"/>
        <end position="341"/>
    </location>
</feature>
<dbReference type="Pfam" id="PF03432">
    <property type="entry name" value="Relaxase"/>
    <property type="match status" value="1"/>
</dbReference>
<accession>A0AAW3WG33</accession>
<evidence type="ECO:0000259" key="2">
    <source>
        <dbReference type="Pfam" id="PF03432"/>
    </source>
</evidence>
<dbReference type="AlphaFoldDB" id="A0AAW3WG33"/>
<organism evidence="3 4">
    <name type="scientific">Clostridium beijerinckii</name>
    <name type="common">Clostridium MP</name>
    <dbReference type="NCBI Taxonomy" id="1520"/>
    <lineage>
        <taxon>Bacteria</taxon>
        <taxon>Bacillati</taxon>
        <taxon>Bacillota</taxon>
        <taxon>Clostridia</taxon>
        <taxon>Eubacteriales</taxon>
        <taxon>Clostridiaceae</taxon>
        <taxon>Clostridium</taxon>
    </lineage>
</organism>
<dbReference type="RefSeq" id="WP_171781473.1">
    <property type="nucleotide sequence ID" value="NZ_JABAGV010000135.1"/>
</dbReference>
<dbReference type="Proteomes" id="UP001194098">
    <property type="component" value="Unassembled WGS sequence"/>
</dbReference>
<dbReference type="EMBL" id="JABAGV010000135">
    <property type="protein sequence ID" value="MBC2477879.1"/>
    <property type="molecule type" value="Genomic_DNA"/>
</dbReference>